<dbReference type="AlphaFoldDB" id="A0A0B6YF56"/>
<organism evidence="1">
    <name type="scientific">Arion vulgaris</name>
    <dbReference type="NCBI Taxonomy" id="1028688"/>
    <lineage>
        <taxon>Eukaryota</taxon>
        <taxon>Metazoa</taxon>
        <taxon>Spiralia</taxon>
        <taxon>Lophotrochozoa</taxon>
        <taxon>Mollusca</taxon>
        <taxon>Gastropoda</taxon>
        <taxon>Heterobranchia</taxon>
        <taxon>Euthyneura</taxon>
        <taxon>Panpulmonata</taxon>
        <taxon>Eupulmonata</taxon>
        <taxon>Stylommatophora</taxon>
        <taxon>Helicina</taxon>
        <taxon>Arionoidea</taxon>
        <taxon>Arionidae</taxon>
        <taxon>Arion</taxon>
    </lineage>
</organism>
<protein>
    <submittedName>
        <fullName evidence="1">Uncharacterized protein</fullName>
    </submittedName>
</protein>
<name>A0A0B6YF56_9EUPU</name>
<proteinExistence type="predicted"/>
<dbReference type="EMBL" id="HACG01007977">
    <property type="protein sequence ID" value="CEK54842.1"/>
    <property type="molecule type" value="Transcribed_RNA"/>
</dbReference>
<sequence>MVAFHTLSPEEGQLTPGYAVYHEDTSAGTKSVSDWELVLYKERPEAVEWVGSL</sequence>
<evidence type="ECO:0000313" key="1">
    <source>
        <dbReference type="EMBL" id="CEK54842.1"/>
    </source>
</evidence>
<reference evidence="1" key="1">
    <citation type="submission" date="2014-12" db="EMBL/GenBank/DDBJ databases">
        <title>Insight into the proteome of Arion vulgaris.</title>
        <authorList>
            <person name="Aradska J."/>
            <person name="Bulat T."/>
            <person name="Smidak R."/>
            <person name="Sarate P."/>
            <person name="Gangsoo J."/>
            <person name="Sialana F."/>
            <person name="Bilban M."/>
            <person name="Lubec G."/>
        </authorList>
    </citation>
    <scope>NUCLEOTIDE SEQUENCE</scope>
    <source>
        <tissue evidence="1">Skin</tissue>
    </source>
</reference>
<gene>
    <name evidence="1" type="primary">ORF23758</name>
</gene>
<accession>A0A0B6YF56</accession>